<dbReference type="SUPFAM" id="SSF57701">
    <property type="entry name" value="Zn2/Cys6 DNA-binding domain"/>
    <property type="match status" value="1"/>
</dbReference>
<dbReference type="SMART" id="SM00066">
    <property type="entry name" value="GAL4"/>
    <property type="match status" value="1"/>
</dbReference>
<keyword evidence="3" id="KW-0238">DNA-binding</keyword>
<dbReference type="Pfam" id="PF11951">
    <property type="entry name" value="Fungal_trans_2"/>
    <property type="match status" value="1"/>
</dbReference>
<accession>A0A5N6TS80</accession>
<dbReference type="InterPro" id="IPR001138">
    <property type="entry name" value="Zn2Cys6_DnaBD"/>
</dbReference>
<evidence type="ECO:0000256" key="1">
    <source>
        <dbReference type="ARBA" id="ARBA00004123"/>
    </source>
</evidence>
<dbReference type="InterPro" id="IPR021858">
    <property type="entry name" value="Fun_TF"/>
</dbReference>
<name>A0A5N6TS80_ASPAV</name>
<feature type="compositionally biased region" description="Basic and acidic residues" evidence="6">
    <location>
        <begin position="282"/>
        <end position="291"/>
    </location>
</feature>
<protein>
    <submittedName>
        <fullName evidence="8">Fungal-specific transcription factor domain-containing protein</fullName>
    </submittedName>
</protein>
<dbReference type="PANTHER" id="PTHR37534">
    <property type="entry name" value="TRANSCRIPTIONAL ACTIVATOR PROTEIN UGA3"/>
    <property type="match status" value="1"/>
</dbReference>
<comment type="subcellular location">
    <subcellularLocation>
        <location evidence="1">Nucleus</location>
    </subcellularLocation>
</comment>
<keyword evidence="9" id="KW-1185">Reference proteome</keyword>
<evidence type="ECO:0000313" key="9">
    <source>
        <dbReference type="Proteomes" id="UP000325780"/>
    </source>
</evidence>
<dbReference type="PROSITE" id="PS00463">
    <property type="entry name" value="ZN2_CY6_FUNGAL_1"/>
    <property type="match status" value="1"/>
</dbReference>
<evidence type="ECO:0000313" key="8">
    <source>
        <dbReference type="EMBL" id="KAE8149160.1"/>
    </source>
</evidence>
<evidence type="ECO:0000259" key="7">
    <source>
        <dbReference type="PROSITE" id="PS50048"/>
    </source>
</evidence>
<evidence type="ECO:0000256" key="6">
    <source>
        <dbReference type="SAM" id="MobiDB-lite"/>
    </source>
</evidence>
<feature type="compositionally biased region" description="Polar residues" evidence="6">
    <location>
        <begin position="84"/>
        <end position="94"/>
    </location>
</feature>
<keyword evidence="2" id="KW-0805">Transcription regulation</keyword>
<dbReference type="OrthoDB" id="5333823at2759"/>
<evidence type="ECO:0000256" key="4">
    <source>
        <dbReference type="ARBA" id="ARBA00023163"/>
    </source>
</evidence>
<dbReference type="Pfam" id="PF00172">
    <property type="entry name" value="Zn_clus"/>
    <property type="match status" value="1"/>
</dbReference>
<feature type="region of interest" description="Disordered" evidence="6">
    <location>
        <begin position="81"/>
        <end position="100"/>
    </location>
</feature>
<keyword evidence="4" id="KW-0804">Transcription</keyword>
<dbReference type="PANTHER" id="PTHR37534:SF49">
    <property type="entry name" value="LYSINE BIOSYNTHESIS REGULATORY PROTEIN LYS14"/>
    <property type="match status" value="1"/>
</dbReference>
<dbReference type="Proteomes" id="UP000325780">
    <property type="component" value="Unassembled WGS sequence"/>
</dbReference>
<dbReference type="GO" id="GO:0000981">
    <property type="term" value="F:DNA-binding transcription factor activity, RNA polymerase II-specific"/>
    <property type="evidence" value="ECO:0007669"/>
    <property type="project" value="InterPro"/>
</dbReference>
<proteinExistence type="predicted"/>
<feature type="domain" description="Zn(2)-C6 fungal-type" evidence="7">
    <location>
        <begin position="8"/>
        <end position="38"/>
    </location>
</feature>
<evidence type="ECO:0000256" key="3">
    <source>
        <dbReference type="ARBA" id="ARBA00023125"/>
    </source>
</evidence>
<organism evidence="8 9">
    <name type="scientific">Aspergillus avenaceus</name>
    <dbReference type="NCBI Taxonomy" id="36643"/>
    <lineage>
        <taxon>Eukaryota</taxon>
        <taxon>Fungi</taxon>
        <taxon>Dikarya</taxon>
        <taxon>Ascomycota</taxon>
        <taxon>Pezizomycotina</taxon>
        <taxon>Eurotiomycetes</taxon>
        <taxon>Eurotiomycetidae</taxon>
        <taxon>Eurotiales</taxon>
        <taxon>Aspergillaceae</taxon>
        <taxon>Aspergillus</taxon>
        <taxon>Aspergillus subgen. Circumdati</taxon>
    </lineage>
</organism>
<dbReference type="AlphaFoldDB" id="A0A5N6TS80"/>
<dbReference type="GO" id="GO:0005634">
    <property type="term" value="C:nucleus"/>
    <property type="evidence" value="ECO:0007669"/>
    <property type="project" value="UniProtKB-SubCell"/>
</dbReference>
<sequence length="514" mass="57977">MGVRSRTGCLACKRRKRRCDEERPACKNCQVRGLVCPYISAGGNPGPLKLKIYRGDRPSLSLRKRDQWHFLTVSSYDVGRLSSEHSPATTSVASDTADDAPPKPLYPMITGHSIPGSVVDQCDGVEKQLFQYYLQVICRARVFEDGSSNLYRSLVVPLCSKEGPLIYAVLSVSANDRRGESDSPFVNYEQLCLSYKSRALRMLRQSLGEHDQANEALMSCLILCSLEIASGCQPDWIRHVQGAVAIIKSFARSIDPEILFFAYSYFQSRATFFRTTACKDEDKDTADRPDRFWSGPTFKDSDGDVRDAPTKKEGKTIILPHVGCSLSLLSIIAQATDLVTQKQHLRGRGNSSLTDEDEMMRRAMSLRSDLVLLKEENPSGSDYLATCAQCFHMAAHMYLQLACDIPLTQPTLQAILSKLLDHIGMVVHEDQERQLFPMWPLFLAGCLSTTDEQRLRVLNYYTVLTYSWPISNVPIARQATETIWKYRDLNPDDHRNGFDWQMVISQMNWKLALS</sequence>
<evidence type="ECO:0000256" key="5">
    <source>
        <dbReference type="ARBA" id="ARBA00023242"/>
    </source>
</evidence>
<keyword evidence="5" id="KW-0539">Nucleus</keyword>
<dbReference type="PROSITE" id="PS50048">
    <property type="entry name" value="ZN2_CY6_FUNGAL_2"/>
    <property type="match status" value="1"/>
</dbReference>
<dbReference type="InterPro" id="IPR036864">
    <property type="entry name" value="Zn2-C6_fun-type_DNA-bd_sf"/>
</dbReference>
<dbReference type="GO" id="GO:0008270">
    <property type="term" value="F:zinc ion binding"/>
    <property type="evidence" value="ECO:0007669"/>
    <property type="project" value="InterPro"/>
</dbReference>
<gene>
    <name evidence="8" type="ORF">BDV25DRAFT_168006</name>
</gene>
<dbReference type="CDD" id="cd00067">
    <property type="entry name" value="GAL4"/>
    <property type="match status" value="1"/>
</dbReference>
<dbReference type="GO" id="GO:0000976">
    <property type="term" value="F:transcription cis-regulatory region binding"/>
    <property type="evidence" value="ECO:0007669"/>
    <property type="project" value="TreeGrafter"/>
</dbReference>
<dbReference type="GO" id="GO:0045944">
    <property type="term" value="P:positive regulation of transcription by RNA polymerase II"/>
    <property type="evidence" value="ECO:0007669"/>
    <property type="project" value="TreeGrafter"/>
</dbReference>
<evidence type="ECO:0000256" key="2">
    <source>
        <dbReference type="ARBA" id="ARBA00023015"/>
    </source>
</evidence>
<reference evidence="8 9" key="1">
    <citation type="submission" date="2019-04" db="EMBL/GenBank/DDBJ databases">
        <title>Friends and foes A comparative genomics study of 23 Aspergillus species from section Flavi.</title>
        <authorList>
            <consortium name="DOE Joint Genome Institute"/>
            <person name="Kjaerbolling I."/>
            <person name="Vesth T."/>
            <person name="Frisvad J.C."/>
            <person name="Nybo J.L."/>
            <person name="Theobald S."/>
            <person name="Kildgaard S."/>
            <person name="Isbrandt T."/>
            <person name="Kuo A."/>
            <person name="Sato A."/>
            <person name="Lyhne E.K."/>
            <person name="Kogle M.E."/>
            <person name="Wiebenga A."/>
            <person name="Kun R.S."/>
            <person name="Lubbers R.J."/>
            <person name="Makela M.R."/>
            <person name="Barry K."/>
            <person name="Chovatia M."/>
            <person name="Clum A."/>
            <person name="Daum C."/>
            <person name="Haridas S."/>
            <person name="He G."/>
            <person name="LaButti K."/>
            <person name="Lipzen A."/>
            <person name="Mondo S."/>
            <person name="Riley R."/>
            <person name="Salamov A."/>
            <person name="Simmons B.A."/>
            <person name="Magnuson J.K."/>
            <person name="Henrissat B."/>
            <person name="Mortensen U.H."/>
            <person name="Larsen T.O."/>
            <person name="Devries R.P."/>
            <person name="Grigoriev I.V."/>
            <person name="Machida M."/>
            <person name="Baker S.E."/>
            <person name="Andersen M.R."/>
        </authorList>
    </citation>
    <scope>NUCLEOTIDE SEQUENCE [LARGE SCALE GENOMIC DNA]</scope>
    <source>
        <strain evidence="8 9">IBT 18842</strain>
    </source>
</reference>
<dbReference type="EMBL" id="ML742132">
    <property type="protein sequence ID" value="KAE8149160.1"/>
    <property type="molecule type" value="Genomic_DNA"/>
</dbReference>
<dbReference type="Gene3D" id="4.10.240.10">
    <property type="entry name" value="Zn(2)-C6 fungal-type DNA-binding domain"/>
    <property type="match status" value="1"/>
</dbReference>
<feature type="region of interest" description="Disordered" evidence="6">
    <location>
        <begin position="282"/>
        <end position="309"/>
    </location>
</feature>
<feature type="compositionally biased region" description="Basic and acidic residues" evidence="6">
    <location>
        <begin position="299"/>
        <end position="309"/>
    </location>
</feature>